<dbReference type="PANTHER" id="PTHR23329">
    <property type="entry name" value="TUFTELIN-INTERACTING PROTEIN 11-RELATED"/>
    <property type="match status" value="1"/>
</dbReference>
<dbReference type="GO" id="GO:0003676">
    <property type="term" value="F:nucleic acid binding"/>
    <property type="evidence" value="ECO:0007669"/>
    <property type="project" value="InterPro"/>
</dbReference>
<name>A0AAV5QH22_9ASCO</name>
<dbReference type="GeneID" id="90072071"/>
<gene>
    <name evidence="3" type="ORF">DASC09_014170</name>
</gene>
<evidence type="ECO:0000313" key="3">
    <source>
        <dbReference type="EMBL" id="GMM34092.1"/>
    </source>
</evidence>
<dbReference type="InterPro" id="IPR000467">
    <property type="entry name" value="G_patch_dom"/>
</dbReference>
<dbReference type="InterPro" id="IPR045211">
    <property type="entry name" value="TFP11/STIP/Ntr1"/>
</dbReference>
<sequence>MSEARYGIGAALLKKMGYKEGEGLGSNKEGIVAPIEVDLRPKGLGVGGVEENKSQRDKIKNSEDADGSGLTTIKKNEAYHVREFINEMAQDGLKIPEIVEEIVKINISDDFLNDSAKTVHNGISFVKKDIAGDVSKDLRLEVERKLMGLANEWNETNTKHKEYSQAYHQQQIELGSLEKPLNNLESLLNSLKGIQVGKDLPLSEKIDSTSGALLELVKFGQASNENLSHTVDKNIMNYMIVILLYPLLKSLSEMLWNVEDPEFYFGDSSDDKFNFLKSEIINWKEILNPLQDPGNDETSLSLLDSMISDELYPKITEFLELKWEKESWNLLLLKFLEDLKDILHERFFNYILVSQIKSRLLETIKLLRPTFVVKSIASENFFIETKKSSSPIQQQPFFEFWYNFLPQIIRNDLVKSLSEINFRYLSSIDITDLEKNIIKKSGRSIKKDDMFIEYEIEFSYLDELNHYLENKKDKVVISSFLTHFLEESKKNYRVSTVSPDYSFFRILFGLRKYLLSTNNTDNYDIIISDFFIQGKLKARLLELLEDVFVSKRSFDIAVWFQSWYSFIFHYLERLSKPEGDFTLPNSIQNAFIVLLDIINRCVDSFSNDKHNLEINSFLKSIECQINIEHILNKLRSTSSIDESKKTTSNVKGISTGDLKTTFRDVVEDYLNRHNMIFKPQSRPHPALGCPLYKIVKMNNDTIPTGDGYMCYLKDDVLFLQVLKQGAYRPVGISDLEDRINSFT</sequence>
<dbReference type="GO" id="GO:0071008">
    <property type="term" value="C:U2-type post-mRNA release spliceosomal complex"/>
    <property type="evidence" value="ECO:0007669"/>
    <property type="project" value="TreeGrafter"/>
</dbReference>
<evidence type="ECO:0000256" key="1">
    <source>
        <dbReference type="SAM" id="MobiDB-lite"/>
    </source>
</evidence>
<keyword evidence="4" id="KW-1185">Reference proteome</keyword>
<dbReference type="Pfam" id="PF01585">
    <property type="entry name" value="G-patch"/>
    <property type="match status" value="1"/>
</dbReference>
<dbReference type="SMART" id="SM00443">
    <property type="entry name" value="G_patch"/>
    <property type="match status" value="1"/>
</dbReference>
<dbReference type="RefSeq" id="XP_064851092.1">
    <property type="nucleotide sequence ID" value="XM_064995020.1"/>
</dbReference>
<protein>
    <recommendedName>
        <fullName evidence="2">G-patch domain-containing protein</fullName>
    </recommendedName>
</protein>
<dbReference type="GO" id="GO:0000390">
    <property type="term" value="P:spliceosomal complex disassembly"/>
    <property type="evidence" value="ECO:0007669"/>
    <property type="project" value="InterPro"/>
</dbReference>
<comment type="caution">
    <text evidence="3">The sequence shown here is derived from an EMBL/GenBank/DDBJ whole genome shotgun (WGS) entry which is preliminary data.</text>
</comment>
<feature type="region of interest" description="Disordered" evidence="1">
    <location>
        <begin position="46"/>
        <end position="67"/>
    </location>
</feature>
<dbReference type="PANTHER" id="PTHR23329:SF1">
    <property type="entry name" value="TUFTELIN-INTERACTING PROTEIN 11"/>
    <property type="match status" value="1"/>
</dbReference>
<dbReference type="EMBL" id="BTFZ01000002">
    <property type="protein sequence ID" value="GMM34092.1"/>
    <property type="molecule type" value="Genomic_DNA"/>
</dbReference>
<reference evidence="3 4" key="1">
    <citation type="journal article" date="2023" name="Elife">
        <title>Identification of key yeast species and microbe-microbe interactions impacting larval growth of Drosophila in the wild.</title>
        <authorList>
            <person name="Mure A."/>
            <person name="Sugiura Y."/>
            <person name="Maeda R."/>
            <person name="Honda K."/>
            <person name="Sakurai N."/>
            <person name="Takahashi Y."/>
            <person name="Watada M."/>
            <person name="Katoh T."/>
            <person name="Gotoh A."/>
            <person name="Gotoh Y."/>
            <person name="Taniguchi I."/>
            <person name="Nakamura K."/>
            <person name="Hayashi T."/>
            <person name="Katayama T."/>
            <person name="Uemura T."/>
            <person name="Hattori Y."/>
        </authorList>
    </citation>
    <scope>NUCLEOTIDE SEQUENCE [LARGE SCALE GENOMIC DNA]</scope>
    <source>
        <strain evidence="3 4">SC-9</strain>
    </source>
</reference>
<dbReference type="Proteomes" id="UP001360560">
    <property type="component" value="Unassembled WGS sequence"/>
</dbReference>
<accession>A0AAV5QH22</accession>
<evidence type="ECO:0000259" key="2">
    <source>
        <dbReference type="PROSITE" id="PS50174"/>
    </source>
</evidence>
<proteinExistence type="predicted"/>
<feature type="compositionally biased region" description="Basic and acidic residues" evidence="1">
    <location>
        <begin position="50"/>
        <end position="63"/>
    </location>
</feature>
<evidence type="ECO:0000313" key="4">
    <source>
        <dbReference type="Proteomes" id="UP001360560"/>
    </source>
</evidence>
<feature type="domain" description="G-patch" evidence="2">
    <location>
        <begin position="5"/>
        <end position="51"/>
    </location>
</feature>
<organism evidence="3 4">
    <name type="scientific">Saccharomycopsis crataegensis</name>
    <dbReference type="NCBI Taxonomy" id="43959"/>
    <lineage>
        <taxon>Eukaryota</taxon>
        <taxon>Fungi</taxon>
        <taxon>Dikarya</taxon>
        <taxon>Ascomycota</taxon>
        <taxon>Saccharomycotina</taxon>
        <taxon>Saccharomycetes</taxon>
        <taxon>Saccharomycopsidaceae</taxon>
        <taxon>Saccharomycopsis</taxon>
    </lineage>
</organism>
<dbReference type="AlphaFoldDB" id="A0AAV5QH22"/>
<dbReference type="PROSITE" id="PS50174">
    <property type="entry name" value="G_PATCH"/>
    <property type="match status" value="1"/>
</dbReference>